<feature type="binding site" evidence="15">
    <location>
        <position position="112"/>
    </location>
    <ligand>
        <name>S-adenosyl-L-methionine</name>
        <dbReference type="ChEBI" id="CHEBI:59789"/>
    </ligand>
</feature>
<reference evidence="18" key="1">
    <citation type="submission" date="2022-12" db="EMBL/GenBank/DDBJ databases">
        <title>Genomic Characterization of Candidatus Phytoplasma sacchari in China.</title>
        <authorList>
            <person name="Zhang R.-Y."/>
        </authorList>
    </citation>
    <scope>NUCLEOTIDE SEQUENCE [LARGE SCALE GENOMIC DNA]</scope>
    <source>
        <strain evidence="18">SCWL1</strain>
    </source>
</reference>
<comment type="catalytic activity">
    <reaction evidence="14 15 16">
        <text>guanosine(37) in tRNA + S-adenosyl-L-methionine = N(1)-methylguanosine(37) in tRNA + S-adenosyl-L-homocysteine + H(+)</text>
        <dbReference type="Rhea" id="RHEA:36899"/>
        <dbReference type="Rhea" id="RHEA-COMP:10145"/>
        <dbReference type="Rhea" id="RHEA-COMP:10147"/>
        <dbReference type="ChEBI" id="CHEBI:15378"/>
        <dbReference type="ChEBI" id="CHEBI:57856"/>
        <dbReference type="ChEBI" id="CHEBI:59789"/>
        <dbReference type="ChEBI" id="CHEBI:73542"/>
        <dbReference type="ChEBI" id="CHEBI:74269"/>
        <dbReference type="EC" id="2.1.1.228"/>
    </reaction>
</comment>
<dbReference type="Gene3D" id="3.40.1280.10">
    <property type="match status" value="1"/>
</dbReference>
<dbReference type="InterPro" id="IPR002649">
    <property type="entry name" value="tRNA_m1G_MeTrfase_TrmD"/>
</dbReference>
<dbReference type="InterPro" id="IPR029028">
    <property type="entry name" value="Alpha/beta_knot_MTases"/>
</dbReference>
<dbReference type="NCBIfam" id="TIGR00088">
    <property type="entry name" value="trmD"/>
    <property type="match status" value="1"/>
</dbReference>
<evidence type="ECO:0000256" key="6">
    <source>
        <dbReference type="ARBA" id="ARBA00014679"/>
    </source>
</evidence>
<keyword evidence="8 15" id="KW-0489">Methyltransferase</keyword>
<evidence type="ECO:0000256" key="13">
    <source>
        <dbReference type="ARBA" id="ARBA00033392"/>
    </source>
</evidence>
<evidence type="ECO:0000256" key="7">
    <source>
        <dbReference type="ARBA" id="ARBA00022490"/>
    </source>
</evidence>
<dbReference type="NCBIfam" id="NF000648">
    <property type="entry name" value="PRK00026.1"/>
    <property type="match status" value="1"/>
</dbReference>
<evidence type="ECO:0000256" key="3">
    <source>
        <dbReference type="ARBA" id="ARBA00007630"/>
    </source>
</evidence>
<keyword evidence="10 15" id="KW-0949">S-adenosyl-L-methionine</keyword>
<evidence type="ECO:0000259" key="17">
    <source>
        <dbReference type="Pfam" id="PF01746"/>
    </source>
</evidence>
<dbReference type="EMBL" id="CP115156">
    <property type="protein sequence ID" value="WBL31435.1"/>
    <property type="molecule type" value="Genomic_DNA"/>
</dbReference>
<dbReference type="HAMAP" id="MF_00605">
    <property type="entry name" value="TrmD"/>
    <property type="match status" value="1"/>
</dbReference>
<evidence type="ECO:0000256" key="4">
    <source>
        <dbReference type="ARBA" id="ARBA00011738"/>
    </source>
</evidence>
<evidence type="ECO:0000256" key="16">
    <source>
        <dbReference type="RuleBase" id="RU003464"/>
    </source>
</evidence>
<dbReference type="PIRSF" id="PIRSF000386">
    <property type="entry name" value="tRNA_mtase"/>
    <property type="match status" value="1"/>
</dbReference>
<evidence type="ECO:0000256" key="10">
    <source>
        <dbReference type="ARBA" id="ARBA00022691"/>
    </source>
</evidence>
<dbReference type="Proteomes" id="UP001210120">
    <property type="component" value="Chromosome"/>
</dbReference>
<evidence type="ECO:0000313" key="18">
    <source>
        <dbReference type="EMBL" id="WBL31435.1"/>
    </source>
</evidence>
<comment type="function">
    <text evidence="1 15 16">Specifically methylates guanosine-37 in various tRNAs.</text>
</comment>
<feature type="domain" description="tRNA methyltransferase TRMD/TRM10-type" evidence="17">
    <location>
        <begin position="1"/>
        <end position="222"/>
    </location>
</feature>
<evidence type="ECO:0000256" key="12">
    <source>
        <dbReference type="ARBA" id="ARBA00029736"/>
    </source>
</evidence>
<keyword evidence="11 15" id="KW-0819">tRNA processing</keyword>
<evidence type="ECO:0000313" key="19">
    <source>
        <dbReference type="Proteomes" id="UP001210120"/>
    </source>
</evidence>
<dbReference type="InterPro" id="IPR029026">
    <property type="entry name" value="tRNA_m1G_MTases_N"/>
</dbReference>
<name>A0ABY7M209_9MOLU</name>
<evidence type="ECO:0000256" key="8">
    <source>
        <dbReference type="ARBA" id="ARBA00022603"/>
    </source>
</evidence>
<evidence type="ECO:0000256" key="1">
    <source>
        <dbReference type="ARBA" id="ARBA00002634"/>
    </source>
</evidence>
<dbReference type="CDD" id="cd18080">
    <property type="entry name" value="TrmD-like"/>
    <property type="match status" value="1"/>
</dbReference>
<evidence type="ECO:0000256" key="11">
    <source>
        <dbReference type="ARBA" id="ARBA00022694"/>
    </source>
</evidence>
<dbReference type="GO" id="GO:0052906">
    <property type="term" value="F:tRNA (guanine(37)-N1)-methyltransferase activity"/>
    <property type="evidence" value="ECO:0007669"/>
    <property type="project" value="UniProtKB-EC"/>
</dbReference>
<organism evidence="18 19">
    <name type="scientific">Candidatus Phytoplasma sacchari</name>
    <dbReference type="NCBI Taxonomy" id="2609813"/>
    <lineage>
        <taxon>Bacteria</taxon>
        <taxon>Bacillati</taxon>
        <taxon>Mycoplasmatota</taxon>
        <taxon>Mollicutes</taxon>
        <taxon>Acholeplasmatales</taxon>
        <taxon>Acholeplasmataceae</taxon>
        <taxon>Candidatus Phytoplasma</taxon>
        <taxon>16SrXI (Rice yellow dwarf group)</taxon>
    </lineage>
</organism>
<dbReference type="PANTHER" id="PTHR46417:SF1">
    <property type="entry name" value="TRNA (GUANINE-N(1)-)-METHYLTRANSFERASE"/>
    <property type="match status" value="1"/>
</dbReference>
<evidence type="ECO:0000256" key="14">
    <source>
        <dbReference type="ARBA" id="ARBA00047783"/>
    </source>
</evidence>
<gene>
    <name evidence="15 18" type="primary">trmD</name>
    <name evidence="18" type="ORF">O7R10_02440</name>
</gene>
<keyword evidence="9 15" id="KW-0808">Transferase</keyword>
<dbReference type="SUPFAM" id="SSF75217">
    <property type="entry name" value="alpha/beta knot"/>
    <property type="match status" value="1"/>
</dbReference>
<sequence>MRFDIITIFPNFFDFFLNHSIIKRACFKKKILVNILDLRKYSHNKNNKIDDSIYGGGAGMLLSFPPFYDSLLSLKRESKSRVVLLSPQGNLLKQKKVFYYAENFKQIIILCGNYEGVDSRVLKFVDEEISIGDYILTGGEISAIVFIDSIVRVLPGVIKKESYSQDSFHNGLLKYPQYTRPQSYKGEKVPSVLLSGNHKKIEEWRQKESLKNTLLKRPDLISKKKLDIKMQKILEEIIYNKKLKK</sequence>
<keyword evidence="7 15" id="KW-0963">Cytoplasm</keyword>
<comment type="similarity">
    <text evidence="3 15 16">Belongs to the RNA methyltransferase TrmD family.</text>
</comment>
<evidence type="ECO:0000256" key="2">
    <source>
        <dbReference type="ARBA" id="ARBA00004496"/>
    </source>
</evidence>
<evidence type="ECO:0000256" key="5">
    <source>
        <dbReference type="ARBA" id="ARBA00012807"/>
    </source>
</evidence>
<dbReference type="InterPro" id="IPR023148">
    <property type="entry name" value="tRNA_m1G_MeTrfase_C_sf"/>
</dbReference>
<evidence type="ECO:0000256" key="15">
    <source>
        <dbReference type="HAMAP-Rule" id="MF_00605"/>
    </source>
</evidence>
<dbReference type="Gene3D" id="1.10.1270.20">
    <property type="entry name" value="tRNA(m1g37)methyltransferase, domain 2"/>
    <property type="match status" value="1"/>
</dbReference>
<comment type="subcellular location">
    <subcellularLocation>
        <location evidence="2 15 16">Cytoplasm</location>
    </subcellularLocation>
</comment>
<protein>
    <recommendedName>
        <fullName evidence="6 15">tRNA (guanine-N(1)-)-methyltransferase</fullName>
        <ecNumber evidence="5 15">2.1.1.228</ecNumber>
    </recommendedName>
    <alternativeName>
        <fullName evidence="12 15">M1G-methyltransferase</fullName>
    </alternativeName>
    <alternativeName>
        <fullName evidence="13 15">tRNA [GM37] methyltransferase</fullName>
    </alternativeName>
</protein>
<dbReference type="Pfam" id="PF01746">
    <property type="entry name" value="tRNA_m1G_MT"/>
    <property type="match status" value="1"/>
</dbReference>
<dbReference type="PANTHER" id="PTHR46417">
    <property type="entry name" value="TRNA (GUANINE-N(1)-)-METHYLTRANSFERASE"/>
    <property type="match status" value="1"/>
</dbReference>
<comment type="subunit">
    <text evidence="4 15 16">Homodimer.</text>
</comment>
<accession>A0ABY7M209</accession>
<dbReference type="GO" id="GO:0032259">
    <property type="term" value="P:methylation"/>
    <property type="evidence" value="ECO:0007669"/>
    <property type="project" value="UniProtKB-KW"/>
</dbReference>
<evidence type="ECO:0000256" key="9">
    <source>
        <dbReference type="ARBA" id="ARBA00022679"/>
    </source>
</evidence>
<dbReference type="InterPro" id="IPR016009">
    <property type="entry name" value="tRNA_MeTrfase_TRMD/TRM10"/>
</dbReference>
<keyword evidence="19" id="KW-1185">Reference proteome</keyword>
<proteinExistence type="inferred from homology"/>
<dbReference type="EC" id="2.1.1.228" evidence="5 15"/>
<feature type="binding site" evidence="15">
    <location>
        <begin position="131"/>
        <end position="136"/>
    </location>
    <ligand>
        <name>S-adenosyl-L-methionine</name>
        <dbReference type="ChEBI" id="CHEBI:59789"/>
    </ligand>
</feature>